<feature type="domain" description="SAC3/GANP/THP3 conserved" evidence="1">
    <location>
        <begin position="47"/>
        <end position="309"/>
    </location>
</feature>
<name>A0A5K1V024_ENTHI</name>
<dbReference type="FunFam" id="1.25.40.990:FF:000027">
    <property type="entry name" value="SAC3/GANP family protein, putative"/>
    <property type="match status" value="1"/>
</dbReference>
<dbReference type="PANTHER" id="PTHR12436:SF4">
    <property type="entry name" value="LEUKOCYTE RECEPTOR CLUSTER MEMBER 8"/>
    <property type="match status" value="1"/>
</dbReference>
<comment type="caution">
    <text evidence="2">The sequence shown here is derived from an EMBL/GenBank/DDBJ whole genome shotgun (WGS) entry which is preliminary data.</text>
</comment>
<protein>
    <submittedName>
        <fullName evidence="2">Sac3 ganp family protein</fullName>
    </submittedName>
</protein>
<dbReference type="VEuPathDB" id="AmoebaDB:EHI5A_023270"/>
<dbReference type="InterPro" id="IPR045107">
    <property type="entry name" value="SAC3/GANP/THP3"/>
</dbReference>
<organism evidence="2 3">
    <name type="scientific">Entamoeba histolytica</name>
    <dbReference type="NCBI Taxonomy" id="5759"/>
    <lineage>
        <taxon>Eukaryota</taxon>
        <taxon>Amoebozoa</taxon>
        <taxon>Evosea</taxon>
        <taxon>Archamoebae</taxon>
        <taxon>Mastigamoebida</taxon>
        <taxon>Entamoebidae</taxon>
        <taxon>Entamoeba</taxon>
    </lineage>
</organism>
<dbReference type="VEuPathDB" id="AmoebaDB:EHI7A_044200"/>
<evidence type="ECO:0000313" key="2">
    <source>
        <dbReference type="EMBL" id="GAT92237.1"/>
    </source>
</evidence>
<dbReference type="AlphaFoldDB" id="A0A5K1V024"/>
<gene>
    <name evidence="2" type="ORF">CL6EHI_049500</name>
</gene>
<dbReference type="OMA" id="ANYHRFF"/>
<sequence length="333" mass="38824">MSLQAIKEAEKRVKNKLIAEKKKVVFTDADFNQMKPKRLSLKKEFPKKLKKSEKHIKLTHKETQKPNKVNQEIAIVGCSKSLEKSYYRLKGEPKLDEIRNEETLKTALNFVLMKYKKNKDYAYLCDQLKGIRQDITVQRINNDFTVLVYKVHAKYSIQHKDVSEFNQCISVLMHLFKELQYPAEDESVLMFTSFQILYTAYVNSLFQFKAIVDTLPETVKANIGIQIAINISIAYFNDDPYTFFIIYKRAPKLLKKVIYSIIERMQFKTIQMICLSYRPSISLKKLKDDLCFDSLSSLSQFITKHKLILDDTQTLLLTEPSLKVLVSRTSNEG</sequence>
<dbReference type="VEuPathDB" id="AmoebaDB:EHI_049500"/>
<reference evidence="2 3" key="1">
    <citation type="submission" date="2016-05" db="EMBL/GenBank/DDBJ databases">
        <title>First whole genome sequencing of Entamoeba histolytica HM1:IMSS-clone-6.</title>
        <authorList>
            <person name="Mukherjee Avik.K."/>
            <person name="Izumyama S."/>
            <person name="Nakada-Tsukui K."/>
            <person name="Nozaki T."/>
        </authorList>
    </citation>
    <scope>NUCLEOTIDE SEQUENCE [LARGE SCALE GENOMIC DNA]</scope>
    <source>
        <strain evidence="2 3">HM1:IMSS clone 6</strain>
    </source>
</reference>
<dbReference type="Gene3D" id="1.25.40.990">
    <property type="match status" value="1"/>
</dbReference>
<dbReference type="GO" id="GO:0005634">
    <property type="term" value="C:nucleus"/>
    <property type="evidence" value="ECO:0007669"/>
    <property type="project" value="TreeGrafter"/>
</dbReference>
<dbReference type="PANTHER" id="PTHR12436">
    <property type="entry name" value="80 KDA MCM3-ASSOCIATED PROTEIN"/>
    <property type="match status" value="1"/>
</dbReference>
<evidence type="ECO:0000313" key="3">
    <source>
        <dbReference type="Proteomes" id="UP000078387"/>
    </source>
</evidence>
<dbReference type="VEuPathDB" id="AmoebaDB:EHI8A_043510"/>
<accession>A0A5K1V024</accession>
<dbReference type="VEuPathDB" id="AmoebaDB:KM1_027010"/>
<dbReference type="InterPro" id="IPR005062">
    <property type="entry name" value="SAC3/GANP/THP3_conserved"/>
</dbReference>
<dbReference type="Pfam" id="PF03399">
    <property type="entry name" value="SAC3_GANP"/>
    <property type="match status" value="1"/>
</dbReference>
<dbReference type="EMBL" id="BDEQ01000001">
    <property type="protein sequence ID" value="GAT92237.1"/>
    <property type="molecule type" value="Genomic_DNA"/>
</dbReference>
<dbReference type="Proteomes" id="UP000078387">
    <property type="component" value="Unassembled WGS sequence"/>
</dbReference>
<evidence type="ECO:0000259" key="1">
    <source>
        <dbReference type="Pfam" id="PF03399"/>
    </source>
</evidence>
<proteinExistence type="predicted"/>